<evidence type="ECO:0000256" key="6">
    <source>
        <dbReference type="SAM" id="Phobius"/>
    </source>
</evidence>
<evidence type="ECO:0000259" key="7">
    <source>
        <dbReference type="Pfam" id="PF10412"/>
    </source>
</evidence>
<dbReference type="AlphaFoldDB" id="A0A1U7PRB7"/>
<proteinExistence type="predicted"/>
<dbReference type="InterPro" id="IPR019476">
    <property type="entry name" value="T4SS_TraD_DNA-bd"/>
</dbReference>
<dbReference type="Pfam" id="PF14293">
    <property type="entry name" value="YWFCY"/>
    <property type="match status" value="1"/>
</dbReference>
<keyword evidence="10" id="KW-1185">Reference proteome</keyword>
<dbReference type="PANTHER" id="PTHR37937:SF1">
    <property type="entry name" value="CONJUGATIVE TRANSFER: DNA TRANSPORT"/>
    <property type="match status" value="1"/>
</dbReference>
<dbReference type="Pfam" id="PF10412">
    <property type="entry name" value="TrwB_AAD_bind"/>
    <property type="match status" value="1"/>
</dbReference>
<dbReference type="STRING" id="1121284.SAMN05660493_00787"/>
<keyword evidence="9" id="KW-0238">DNA-binding</keyword>
<dbReference type="SUPFAM" id="SSF52540">
    <property type="entry name" value="P-loop containing nucleoside triphosphate hydrolases"/>
    <property type="match status" value="1"/>
</dbReference>
<feature type="transmembrane region" description="Helical" evidence="6">
    <location>
        <begin position="20"/>
        <end position="38"/>
    </location>
</feature>
<organism evidence="9 10">
    <name type="scientific">Epilithonimonas bovis DSM 19482</name>
    <dbReference type="NCBI Taxonomy" id="1121284"/>
    <lineage>
        <taxon>Bacteria</taxon>
        <taxon>Pseudomonadati</taxon>
        <taxon>Bacteroidota</taxon>
        <taxon>Flavobacteriia</taxon>
        <taxon>Flavobacteriales</taxon>
        <taxon>Weeksellaceae</taxon>
        <taxon>Chryseobacterium group</taxon>
        <taxon>Epilithonimonas</taxon>
    </lineage>
</organism>
<dbReference type="PANTHER" id="PTHR37937">
    <property type="entry name" value="CONJUGATIVE TRANSFER: DNA TRANSPORT"/>
    <property type="match status" value="1"/>
</dbReference>
<evidence type="ECO:0000256" key="4">
    <source>
        <dbReference type="ARBA" id="ARBA00022989"/>
    </source>
</evidence>
<sequence>MGERGLMQEQQHQIKIYGFLQKAVYAIVALDCASLFYLNADVPVLSNLLKNFTKMKFIYPPVNAKFATLILIGLVAIGTRAKKKKDLNIATEIVLPMIFGLLMIFSSLIWQSEAGNSQLPKIFPGMNLYQLIYAVLSFLGAVILQMGADNISKYMKQKMGKDRWNVDEESFDQNKELVNTDTSINIPYLFRYKGKNNKGWMNINPFRGTMVIGTPGSGKSFGVINPAIRQMIAKGFCLCIYDFKFPDLAQIAYYHYLLKKSKDSDYNYSFHVINLNEVEKSKRVNPFHKKYVQTLAEAQEMAEAMVSSLQKGGASAGGGSDQFFTQSAINFLSSCIYFFATHENGKYSDLPHILSFMNRSYKEIFDTLFDHEELFSLLSPFKSAYDNKAFDQLEGQIGTLKIFLSRLATKESFWVFSGDEVELKMTDRENPSIIILASDPGTQDINSALYSAVLNRTLRLVNSKKNLPGGIIADEFPTIYIHKIDNVVATARSNKVAVLLGLQELPQLRQFYKKEVADTISAIVGNILSGSARDKNTLDWLEKMFGKIKQKSYSQSISQQGTTTSINEKMDFMIPAGKIAALKTGEMVGMIAQGEENDTDEYKTSAVNGKINLDMKAIKTEEENYVKMPSYYSFVDKAGNNRKDDVLMTNFRKINKEVELIVNELVKA</sequence>
<feature type="domain" description="Type IV secretion system coupling protein TraD DNA-binding" evidence="7">
    <location>
        <begin position="208"/>
        <end position="559"/>
    </location>
</feature>
<dbReference type="Gene3D" id="3.40.50.300">
    <property type="entry name" value="P-loop containing nucleotide triphosphate hydrolases"/>
    <property type="match status" value="2"/>
</dbReference>
<keyword evidence="3 6" id="KW-0812">Transmembrane</keyword>
<feature type="transmembrane region" description="Helical" evidence="6">
    <location>
        <begin position="89"/>
        <end position="110"/>
    </location>
</feature>
<comment type="subcellular location">
    <subcellularLocation>
        <location evidence="1">Cell membrane</location>
        <topology evidence="1">Multi-pass membrane protein</topology>
    </subcellularLocation>
</comment>
<reference evidence="10" key="1">
    <citation type="submission" date="2016-10" db="EMBL/GenBank/DDBJ databases">
        <authorList>
            <person name="Varghese N."/>
            <person name="Submissions S."/>
        </authorList>
    </citation>
    <scope>NUCLEOTIDE SEQUENCE [LARGE SCALE GENOMIC DNA]</scope>
    <source>
        <strain evidence="10">DSM 19482</strain>
    </source>
</reference>
<keyword evidence="5 6" id="KW-0472">Membrane</keyword>
<keyword evidence="4 6" id="KW-1133">Transmembrane helix</keyword>
<accession>A0A1U7PRB7</accession>
<evidence type="ECO:0000259" key="8">
    <source>
        <dbReference type="Pfam" id="PF14293"/>
    </source>
</evidence>
<dbReference type="InterPro" id="IPR051539">
    <property type="entry name" value="T4SS-coupling_protein"/>
</dbReference>
<evidence type="ECO:0000313" key="9">
    <source>
        <dbReference type="EMBL" id="SIT96115.1"/>
    </source>
</evidence>
<dbReference type="InterPro" id="IPR025988">
    <property type="entry name" value="YWFCY_dom"/>
</dbReference>
<gene>
    <name evidence="9" type="ORF">SAMN05660493_00787</name>
</gene>
<feature type="transmembrane region" description="Helical" evidence="6">
    <location>
        <begin position="58"/>
        <end position="77"/>
    </location>
</feature>
<dbReference type="GO" id="GO:0003677">
    <property type="term" value="F:DNA binding"/>
    <property type="evidence" value="ECO:0007669"/>
    <property type="project" value="UniProtKB-KW"/>
</dbReference>
<protein>
    <submittedName>
        <fullName evidence="9">Type IV secretion-system coupling protein DNA-binding domain-containing protein</fullName>
    </submittedName>
</protein>
<dbReference type="GO" id="GO:0005886">
    <property type="term" value="C:plasma membrane"/>
    <property type="evidence" value="ECO:0007669"/>
    <property type="project" value="UniProtKB-SubCell"/>
</dbReference>
<evidence type="ECO:0000256" key="2">
    <source>
        <dbReference type="ARBA" id="ARBA00022475"/>
    </source>
</evidence>
<evidence type="ECO:0000256" key="1">
    <source>
        <dbReference type="ARBA" id="ARBA00004651"/>
    </source>
</evidence>
<evidence type="ECO:0000313" key="10">
    <source>
        <dbReference type="Proteomes" id="UP000187261"/>
    </source>
</evidence>
<dbReference type="CDD" id="cd01127">
    <property type="entry name" value="TrwB_TraG_TraD_VirD4"/>
    <property type="match status" value="1"/>
</dbReference>
<evidence type="ECO:0000256" key="5">
    <source>
        <dbReference type="ARBA" id="ARBA00023136"/>
    </source>
</evidence>
<evidence type="ECO:0000256" key="3">
    <source>
        <dbReference type="ARBA" id="ARBA00022692"/>
    </source>
</evidence>
<keyword evidence="2" id="KW-1003">Cell membrane</keyword>
<dbReference type="Proteomes" id="UP000187261">
    <property type="component" value="Unassembled WGS sequence"/>
</dbReference>
<dbReference type="EMBL" id="FTPU01000006">
    <property type="protein sequence ID" value="SIT96115.1"/>
    <property type="molecule type" value="Genomic_DNA"/>
</dbReference>
<dbReference type="InterPro" id="IPR027417">
    <property type="entry name" value="P-loop_NTPase"/>
</dbReference>
<feature type="transmembrane region" description="Helical" evidence="6">
    <location>
        <begin position="130"/>
        <end position="148"/>
    </location>
</feature>
<name>A0A1U7PRB7_9FLAO</name>
<feature type="domain" description="YWFCY" evidence="8">
    <location>
        <begin position="32"/>
        <end position="155"/>
    </location>
</feature>